<evidence type="ECO:0000256" key="1">
    <source>
        <dbReference type="SAM" id="MobiDB-lite"/>
    </source>
</evidence>
<organism evidence="3 4">
    <name type="scientific">Bifidobacterium anseris</name>
    <dbReference type="NCBI Taxonomy" id="2020963"/>
    <lineage>
        <taxon>Bacteria</taxon>
        <taxon>Bacillati</taxon>
        <taxon>Actinomycetota</taxon>
        <taxon>Actinomycetes</taxon>
        <taxon>Bifidobacteriales</taxon>
        <taxon>Bifidobacteriaceae</taxon>
        <taxon>Bifidobacterium</taxon>
    </lineage>
</organism>
<comment type="caution">
    <text evidence="3">The sequence shown here is derived from an EMBL/GenBank/DDBJ whole genome shotgun (WGS) entry which is preliminary data.</text>
</comment>
<keyword evidence="2" id="KW-1133">Transmembrane helix</keyword>
<dbReference type="SUPFAM" id="SSF103473">
    <property type="entry name" value="MFS general substrate transporter"/>
    <property type="match status" value="1"/>
</dbReference>
<gene>
    <name evidence="3" type="ORF">CGZ88_1181</name>
</gene>
<dbReference type="InterPro" id="IPR036259">
    <property type="entry name" value="MFS_trans_sf"/>
</dbReference>
<evidence type="ECO:0000256" key="2">
    <source>
        <dbReference type="SAM" id="Phobius"/>
    </source>
</evidence>
<keyword evidence="2" id="KW-0812">Transmembrane</keyword>
<keyword evidence="4" id="KW-1185">Reference proteome</keyword>
<keyword evidence="2" id="KW-0472">Membrane</keyword>
<evidence type="ECO:0000313" key="3">
    <source>
        <dbReference type="EMBL" id="PLS26696.1"/>
    </source>
</evidence>
<reference evidence="3 4" key="1">
    <citation type="submission" date="2017-07" db="EMBL/GenBank/DDBJ databases">
        <title>Bifidobacterium novel species.</title>
        <authorList>
            <person name="Lugli G.A."/>
            <person name="Milani C."/>
            <person name="Duranti S."/>
            <person name="Mangifesta M."/>
        </authorList>
    </citation>
    <scope>NUCLEOTIDE SEQUENCE [LARGE SCALE GENOMIC DNA]</scope>
    <source>
        <strain evidence="4">Goo31D</strain>
    </source>
</reference>
<name>A0A2N5IXM0_9BIFI</name>
<dbReference type="AlphaFoldDB" id="A0A2N5IXM0"/>
<feature type="compositionally biased region" description="Basic residues" evidence="1">
    <location>
        <begin position="105"/>
        <end position="124"/>
    </location>
</feature>
<sequence>MPYGCTLGAVPALLGVGIGAGVRWLLRMARAARWTPDARRRMAITVAGVAWGVFVVSAILIFALAVPASATPLPWTYPVLPATLMLAAGSTALIPLSANPSVNARNRRPAVSHRRTGMPADRRR</sequence>
<evidence type="ECO:0000313" key="4">
    <source>
        <dbReference type="Proteomes" id="UP000234935"/>
    </source>
</evidence>
<dbReference type="Proteomes" id="UP000234935">
    <property type="component" value="Unassembled WGS sequence"/>
</dbReference>
<feature type="transmembrane region" description="Helical" evidence="2">
    <location>
        <begin position="6"/>
        <end position="26"/>
    </location>
</feature>
<protein>
    <submittedName>
        <fullName evidence="3">Uncharacterized protein</fullName>
    </submittedName>
</protein>
<dbReference type="EMBL" id="NMYC01000005">
    <property type="protein sequence ID" value="PLS26696.1"/>
    <property type="molecule type" value="Genomic_DNA"/>
</dbReference>
<feature type="region of interest" description="Disordered" evidence="1">
    <location>
        <begin position="103"/>
        <end position="124"/>
    </location>
</feature>
<accession>A0A2N5IXM0</accession>
<feature type="transmembrane region" description="Helical" evidence="2">
    <location>
        <begin position="78"/>
        <end position="98"/>
    </location>
</feature>
<feature type="transmembrane region" description="Helical" evidence="2">
    <location>
        <begin position="46"/>
        <end position="66"/>
    </location>
</feature>
<proteinExistence type="predicted"/>